<evidence type="ECO:0000256" key="4">
    <source>
        <dbReference type="SAM" id="MobiDB-lite"/>
    </source>
</evidence>
<keyword evidence="2" id="KW-0732">Signal</keyword>
<dbReference type="OrthoDB" id="8400687at2759"/>
<keyword evidence="1" id="KW-0433">Leucine-rich repeat</keyword>
<dbReference type="InterPro" id="IPR001611">
    <property type="entry name" value="Leu-rich_rpt"/>
</dbReference>
<reference evidence="8" key="3">
    <citation type="submission" date="2022-01" db="EMBL/GenBank/DDBJ databases">
        <authorList>
            <person name="Rubenstein D.R."/>
        </authorList>
    </citation>
    <scope>NUCLEOTIDE SEQUENCE</scope>
    <source>
        <strain evidence="8">SS15</strain>
        <tissue evidence="8">Liver</tissue>
    </source>
</reference>
<dbReference type="SMART" id="SM00364">
    <property type="entry name" value="LRR_BAC"/>
    <property type="match status" value="4"/>
</dbReference>
<evidence type="ECO:0000256" key="2">
    <source>
        <dbReference type="ARBA" id="ARBA00022729"/>
    </source>
</evidence>
<dbReference type="InterPro" id="IPR050541">
    <property type="entry name" value="LRR_TM_domain-containing"/>
</dbReference>
<evidence type="ECO:0000256" key="5">
    <source>
        <dbReference type="SAM" id="Phobius"/>
    </source>
</evidence>
<dbReference type="PROSITE" id="PS51450">
    <property type="entry name" value="LRR"/>
    <property type="match status" value="3"/>
</dbReference>
<dbReference type="SMART" id="SM00369">
    <property type="entry name" value="LRR_TYP"/>
    <property type="match status" value="6"/>
</dbReference>
<keyword evidence="9" id="KW-1185">Reference proteome</keyword>
<organism evidence="7">
    <name type="scientific">Lamprotornis superbus</name>
    <dbReference type="NCBI Taxonomy" id="245042"/>
    <lineage>
        <taxon>Eukaryota</taxon>
        <taxon>Metazoa</taxon>
        <taxon>Chordata</taxon>
        <taxon>Craniata</taxon>
        <taxon>Vertebrata</taxon>
        <taxon>Euteleostomi</taxon>
        <taxon>Archelosauria</taxon>
        <taxon>Archosauria</taxon>
        <taxon>Dinosauria</taxon>
        <taxon>Saurischia</taxon>
        <taxon>Theropoda</taxon>
        <taxon>Coelurosauria</taxon>
        <taxon>Aves</taxon>
        <taxon>Neognathae</taxon>
        <taxon>Neoaves</taxon>
        <taxon>Telluraves</taxon>
        <taxon>Australaves</taxon>
        <taxon>Passeriformes</taxon>
        <taxon>Sturnidae</taxon>
        <taxon>Lamprotornis</taxon>
    </lineage>
</organism>
<proteinExistence type="predicted"/>
<evidence type="ECO:0000256" key="1">
    <source>
        <dbReference type="ARBA" id="ARBA00022614"/>
    </source>
</evidence>
<keyword evidence="5" id="KW-1133">Transmembrane helix</keyword>
<dbReference type="Proteomes" id="UP000618051">
    <property type="component" value="Unassembled WGS sequence"/>
</dbReference>
<dbReference type="PANTHER" id="PTHR24369:SF157">
    <property type="entry name" value="LRRCT DOMAIN-CONTAINING PROTEIN"/>
    <property type="match status" value="1"/>
</dbReference>
<feature type="compositionally biased region" description="Polar residues" evidence="4">
    <location>
        <begin position="511"/>
        <end position="521"/>
    </location>
</feature>
<dbReference type="EMBL" id="JADDUC020000030">
    <property type="protein sequence ID" value="KAI1230419.1"/>
    <property type="molecule type" value="Genomic_DNA"/>
</dbReference>
<dbReference type="Gene3D" id="3.80.10.10">
    <property type="entry name" value="Ribonuclease Inhibitor"/>
    <property type="match status" value="2"/>
</dbReference>
<dbReference type="InterPro" id="IPR000483">
    <property type="entry name" value="Cys-rich_flank_reg_C"/>
</dbReference>
<dbReference type="SMART" id="SM00082">
    <property type="entry name" value="LRRCT"/>
    <property type="match status" value="1"/>
</dbReference>
<dbReference type="Pfam" id="PF13855">
    <property type="entry name" value="LRR_8"/>
    <property type="match status" value="2"/>
</dbReference>
<feature type="compositionally biased region" description="Low complexity" evidence="4">
    <location>
        <begin position="446"/>
        <end position="460"/>
    </location>
</feature>
<dbReference type="EMBL" id="JADDUC010000140">
    <property type="protein sequence ID" value="KAG0117371.1"/>
    <property type="molecule type" value="Genomic_DNA"/>
</dbReference>
<keyword evidence="3" id="KW-0677">Repeat</keyword>
<dbReference type="InterPro" id="IPR032675">
    <property type="entry name" value="LRR_dom_sf"/>
</dbReference>
<dbReference type="SUPFAM" id="SSF52058">
    <property type="entry name" value="L domain-like"/>
    <property type="match status" value="1"/>
</dbReference>
<evidence type="ECO:0000313" key="9">
    <source>
        <dbReference type="Proteomes" id="UP000618051"/>
    </source>
</evidence>
<accession>A0A835NLZ3</accession>
<name>A0A835NLZ3_9PASS</name>
<keyword evidence="5" id="KW-0812">Transmembrane</keyword>
<feature type="domain" description="LRRCT" evidence="6">
    <location>
        <begin position="257"/>
        <end position="319"/>
    </location>
</feature>
<evidence type="ECO:0000259" key="6">
    <source>
        <dbReference type="SMART" id="SM00082"/>
    </source>
</evidence>
<feature type="region of interest" description="Disordered" evidence="4">
    <location>
        <begin position="496"/>
        <end position="532"/>
    </location>
</feature>
<keyword evidence="5" id="KW-0472">Membrane</keyword>
<protein>
    <recommendedName>
        <fullName evidence="6">LRRCT domain-containing protein</fullName>
    </recommendedName>
</protein>
<evidence type="ECO:0000256" key="3">
    <source>
        <dbReference type="ARBA" id="ARBA00022737"/>
    </source>
</evidence>
<reference evidence="7" key="1">
    <citation type="submission" date="2020-10" db="EMBL/GenBank/DDBJ databases">
        <title>Feather gene expression reveals the developmental basis of iridescence in African starlings.</title>
        <authorList>
            <person name="Rubenstein D.R."/>
        </authorList>
    </citation>
    <scope>NUCLEOTIDE SEQUENCE</scope>
    <source>
        <strain evidence="7">SS15</strain>
        <tissue evidence="7">Liver</tissue>
    </source>
</reference>
<gene>
    <name evidence="8" type="ORF">IHE44_0009876</name>
    <name evidence="7" type="ORF">IHE44_002615</name>
</gene>
<dbReference type="AlphaFoldDB" id="A0A835NLZ3"/>
<dbReference type="GO" id="GO:0005886">
    <property type="term" value="C:plasma membrane"/>
    <property type="evidence" value="ECO:0007669"/>
    <property type="project" value="TreeGrafter"/>
</dbReference>
<feature type="transmembrane region" description="Helical" evidence="5">
    <location>
        <begin position="583"/>
        <end position="609"/>
    </location>
</feature>
<dbReference type="InterPro" id="IPR003591">
    <property type="entry name" value="Leu-rich_rpt_typical-subtyp"/>
</dbReference>
<sequence length="763" mass="83766">MYEEDKEPPTTAVEQFISPDPTTEHTLHLLFAAMQVPALTLVTLLVLLPPAQPCPSEMNKVKDLLEVNCTGQALSSVPLDLPADTGILLLSNNRLESLSMAALLPLTQLQDIDLTNNGLVALYTGAQLPSLKELTLSHNALVALPILEGLPALTHLAVAHNSLETLAPGAFCIVPQLQNLDLRGNKMQQLPQEAFAGLRALRELDLSDNFLKELPKELLQDLQKLETLWLSGNQLQTLPTGFFPKGHLFMYVFLTENPWHCNCDLHYLQSWIQKNADIVYWPERGLEETKVEVAPEKVLCHSPAEHRQKPIIHFKLNCSIMEDAEEEGGDEYNYGEETTEKATMITFPPHPFIPKEHTTMPCAITSSCLPTLTTTRSPLTRPSFSTPRTSTLSPSTLFVMLTSIRALSTTTPVPASPTMTQTPSTATILTAATISLHRPATLDNATSLPTTMSSSPSSTSHHPQTVLAASTIRGTLMGSTSALPTTSIAVPSTAMLEASTSVRSPSPPPMSANTRLSTHAPTQPPPLDTTHVTQPACSPLPAPPPSCPCSIPGQAVPVLRLQAGGEGPQWGQWVLRHCCLLHWVLYLASLALLVLTMLALAGCLAWMCLVGQPSRHQSLQTQEVWYPLLEWRESTGNPMMHLSSFKVPLQRPTFCTIKEVELCPEVTYCTIKDLGIQHSPPASYSFCTTKELWVHQSPLHTSVKPFSRKLMVTDLGFLRTPSAYSLDRGVKAISDVRVKYGVRLRYLRVTARSLRKTMSLHRN</sequence>
<reference evidence="8 9" key="2">
    <citation type="journal article" date="2021" name="J. Hered.">
        <title>Feather Gene Expression Elucidates the Developmental Basis of Plumage Iridescence in African Starlings.</title>
        <authorList>
            <person name="Rubenstein D.R."/>
            <person name="Corvelo A."/>
            <person name="MacManes M.D."/>
            <person name="Maia R."/>
            <person name="Narzisi G."/>
            <person name="Rousaki A."/>
            <person name="Vandenabeele P."/>
            <person name="Shawkey M.D."/>
            <person name="Solomon J."/>
        </authorList>
    </citation>
    <scope>NUCLEOTIDE SEQUENCE [LARGE SCALE GENOMIC DNA]</scope>
    <source>
        <strain evidence="8">SS15</strain>
    </source>
</reference>
<evidence type="ECO:0000313" key="8">
    <source>
        <dbReference type="EMBL" id="KAI1230419.1"/>
    </source>
</evidence>
<feature type="region of interest" description="Disordered" evidence="4">
    <location>
        <begin position="443"/>
        <end position="464"/>
    </location>
</feature>
<comment type="caution">
    <text evidence="7">The sequence shown here is derived from an EMBL/GenBank/DDBJ whole genome shotgun (WGS) entry which is preliminary data.</text>
</comment>
<dbReference type="PANTHER" id="PTHR24369">
    <property type="entry name" value="ANTIGEN BSP, PUTATIVE-RELATED"/>
    <property type="match status" value="1"/>
</dbReference>
<evidence type="ECO:0000313" key="7">
    <source>
        <dbReference type="EMBL" id="KAG0117371.1"/>
    </source>
</evidence>